<dbReference type="Proteomes" id="UP001497472">
    <property type="component" value="Unassembled WGS sequence"/>
</dbReference>
<comment type="caution">
    <text evidence="2">The sequence shown here is derived from an EMBL/GenBank/DDBJ whole genome shotgun (WGS) entry which is preliminary data.</text>
</comment>
<feature type="region of interest" description="Disordered" evidence="1">
    <location>
        <begin position="48"/>
        <end position="75"/>
    </location>
</feature>
<dbReference type="AlphaFoldDB" id="A0AAV1IWV9"/>
<keyword evidence="3" id="KW-1185">Reference proteome</keyword>
<gene>
    <name evidence="2" type="ORF">LNINA_LOCUS900</name>
</gene>
<reference evidence="2 3" key="1">
    <citation type="submission" date="2023-11" db="EMBL/GenBank/DDBJ databases">
        <authorList>
            <person name="Okamura Y."/>
        </authorList>
    </citation>
    <scope>NUCLEOTIDE SEQUENCE [LARGE SCALE GENOMIC DNA]</scope>
</reference>
<organism evidence="2 3">
    <name type="scientific">Leptosia nina</name>
    <dbReference type="NCBI Taxonomy" id="320188"/>
    <lineage>
        <taxon>Eukaryota</taxon>
        <taxon>Metazoa</taxon>
        <taxon>Ecdysozoa</taxon>
        <taxon>Arthropoda</taxon>
        <taxon>Hexapoda</taxon>
        <taxon>Insecta</taxon>
        <taxon>Pterygota</taxon>
        <taxon>Neoptera</taxon>
        <taxon>Endopterygota</taxon>
        <taxon>Lepidoptera</taxon>
        <taxon>Glossata</taxon>
        <taxon>Ditrysia</taxon>
        <taxon>Papilionoidea</taxon>
        <taxon>Pieridae</taxon>
        <taxon>Pierinae</taxon>
        <taxon>Leptosia</taxon>
    </lineage>
</organism>
<evidence type="ECO:0000313" key="2">
    <source>
        <dbReference type="EMBL" id="CAK1540879.1"/>
    </source>
</evidence>
<proteinExistence type="predicted"/>
<accession>A0AAV1IWV9</accession>
<name>A0AAV1IWV9_9NEOP</name>
<evidence type="ECO:0000256" key="1">
    <source>
        <dbReference type="SAM" id="MobiDB-lite"/>
    </source>
</evidence>
<sequence length="75" mass="8285">MILDKVTFYNSPVARSSKIAADTIMAEPKLAAVVLRLHYDRVALRSAPERGRRYTGRRPSLDDSAEPRTTSALGP</sequence>
<dbReference type="EMBL" id="CAVLEF010000002">
    <property type="protein sequence ID" value="CAK1540879.1"/>
    <property type="molecule type" value="Genomic_DNA"/>
</dbReference>
<protein>
    <submittedName>
        <fullName evidence="2">Uncharacterized protein</fullName>
    </submittedName>
</protein>
<evidence type="ECO:0000313" key="3">
    <source>
        <dbReference type="Proteomes" id="UP001497472"/>
    </source>
</evidence>